<reference evidence="2" key="1">
    <citation type="submission" date="2021-02" db="EMBL/GenBank/DDBJ databases">
        <authorList>
            <person name="Dougan E. K."/>
            <person name="Rhodes N."/>
            <person name="Thang M."/>
            <person name="Chan C."/>
        </authorList>
    </citation>
    <scope>NUCLEOTIDE SEQUENCE</scope>
</reference>
<dbReference type="SUPFAM" id="SSF51182">
    <property type="entry name" value="RmlC-like cupins"/>
    <property type="match status" value="1"/>
</dbReference>
<dbReference type="OMA" id="TPPGYWH"/>
<dbReference type="InterPro" id="IPR047183">
    <property type="entry name" value="GDO-like"/>
</dbReference>
<dbReference type="GO" id="GO:0051213">
    <property type="term" value="F:dioxygenase activity"/>
    <property type="evidence" value="ECO:0007669"/>
    <property type="project" value="InterPro"/>
</dbReference>
<protein>
    <recommendedName>
        <fullName evidence="4">Cupin type-1 domain-containing protein</fullName>
    </recommendedName>
</protein>
<organism evidence="2 3">
    <name type="scientific">Polarella glacialis</name>
    <name type="common">Dinoflagellate</name>
    <dbReference type="NCBI Taxonomy" id="89957"/>
    <lineage>
        <taxon>Eukaryota</taxon>
        <taxon>Sar</taxon>
        <taxon>Alveolata</taxon>
        <taxon>Dinophyceae</taxon>
        <taxon>Suessiales</taxon>
        <taxon>Suessiaceae</taxon>
        <taxon>Polarella</taxon>
    </lineage>
</organism>
<dbReference type="PANTHER" id="PTHR41517:SF1">
    <property type="entry name" value="CUPIN"/>
    <property type="match status" value="1"/>
</dbReference>
<dbReference type="PANTHER" id="PTHR41517">
    <property type="entry name" value="1,2-DIOXYGENASE PROTEIN-RELATED"/>
    <property type="match status" value="1"/>
</dbReference>
<evidence type="ECO:0000313" key="2">
    <source>
        <dbReference type="EMBL" id="CAE8598334.1"/>
    </source>
</evidence>
<accession>A0A813EKX3</accession>
<feature type="chain" id="PRO_5032933316" description="Cupin type-1 domain-containing protein" evidence="1">
    <location>
        <begin position="25"/>
        <end position="411"/>
    </location>
</feature>
<feature type="signal peptide" evidence="1">
    <location>
        <begin position="1"/>
        <end position="24"/>
    </location>
</feature>
<evidence type="ECO:0000313" key="3">
    <source>
        <dbReference type="Proteomes" id="UP000654075"/>
    </source>
</evidence>
<name>A0A813EKX3_POLGL</name>
<dbReference type="AlphaFoldDB" id="A0A813EKX3"/>
<dbReference type="OrthoDB" id="188213at2759"/>
<dbReference type="InterPro" id="IPR011051">
    <property type="entry name" value="RmlC_Cupin_sf"/>
</dbReference>
<keyword evidence="1" id="KW-0732">Signal</keyword>
<dbReference type="Gene3D" id="2.60.120.10">
    <property type="entry name" value="Jelly Rolls"/>
    <property type="match status" value="2"/>
</dbReference>
<evidence type="ECO:0008006" key="4">
    <source>
        <dbReference type="Google" id="ProtNLM"/>
    </source>
</evidence>
<proteinExistence type="predicted"/>
<keyword evidence="3" id="KW-1185">Reference proteome</keyword>
<gene>
    <name evidence="2" type="ORF">PGLA1383_LOCUS16744</name>
</gene>
<dbReference type="Proteomes" id="UP000654075">
    <property type="component" value="Unassembled WGS sequence"/>
</dbReference>
<dbReference type="EMBL" id="CAJNNV010010189">
    <property type="protein sequence ID" value="CAE8598334.1"/>
    <property type="molecule type" value="Genomic_DNA"/>
</dbReference>
<evidence type="ECO:0000256" key="1">
    <source>
        <dbReference type="SAM" id="SignalP"/>
    </source>
</evidence>
<dbReference type="InterPro" id="IPR014710">
    <property type="entry name" value="RmlC-like_jellyroll"/>
</dbReference>
<sequence length="411" mass="43976">MHLSNLKLAVRLASALLCSQRGAAGLVGEAAVCVDGSMNCEWQAGGSMLEYTANANPQMSEVPVRIFPSVLHETGKTQLVPLDLSKALGLNYMATAPNLLASFIEVKAGETFETGVEHATSQSFYVIRGQGSSLTRAGLVEWSEGDLFVLPYLGDDSPSVCHSSPAVIGRQCVRHACTDGGGGAGSCALYLVHDEPLLRYLGARPVDTRRFEPALYPGKAMRETVEGIAPVDAETGEVRNRRGILLSSASSHQTKTLTPTLWSLLNSIGPGATQPPHRHNSVALDLAVNGGFPKGSVYTLLGRELDSAGNIVKPVKVEWVSGAVFVTPPGWWHSHHNEGNDTAWVLPMQDAGLYTHQRTLDIRFQAEEAARLQSGINRGATMDQDDREVKPLVAGTLMFGHTTPVCETVTA</sequence>
<comment type="caution">
    <text evidence="2">The sequence shown here is derived from an EMBL/GenBank/DDBJ whole genome shotgun (WGS) entry which is preliminary data.</text>
</comment>